<feature type="region of interest" description="Disordered" evidence="1">
    <location>
        <begin position="177"/>
        <end position="196"/>
    </location>
</feature>
<dbReference type="RefSeq" id="WP_018082851.1">
    <property type="nucleotide sequence ID" value="NZ_AQWM01000019.1"/>
</dbReference>
<evidence type="ECO:0000256" key="1">
    <source>
        <dbReference type="SAM" id="MobiDB-lite"/>
    </source>
</evidence>
<dbReference type="SUPFAM" id="SSF47413">
    <property type="entry name" value="lambda repressor-like DNA-binding domains"/>
    <property type="match status" value="1"/>
</dbReference>
<name>V4Q4P9_9CAUL</name>
<reference evidence="3 4" key="1">
    <citation type="journal article" date="2014" name="Nature">
        <title>Sequential evolution of bacterial morphology by co-option of a developmental regulator.</title>
        <authorList>
            <person name="Jiang C."/>
            <person name="Brown P.J."/>
            <person name="Ducret A."/>
            <person name="Brun Y.V."/>
        </authorList>
    </citation>
    <scope>NUCLEOTIDE SEQUENCE [LARGE SCALE GENOMIC DNA]</scope>
    <source>
        <strain evidence="3 4">DSM 16100</strain>
    </source>
</reference>
<dbReference type="PROSITE" id="PS50943">
    <property type="entry name" value="HTH_CROC1"/>
    <property type="match status" value="1"/>
</dbReference>
<sequence length="196" mass="21652">MTYKTEDLASKIKQARDRAGLSQRDLSAQSGITQAHISQIESGKLNPGLATVVDIGRALDMELVLIPKRLMPAVNSLIDTGPTRRGLSPETGGAALQKISRGERLVIKQKHLYGPSVELDRMAEYLQFLKRVSLRPDEIDTIVDVIDTLNTHQASPQSNEIVKDAVRRLQQLRNRVARGEAAEPRSAYSLDEDDDA</sequence>
<dbReference type="InterPro" id="IPR001387">
    <property type="entry name" value="Cro/C1-type_HTH"/>
</dbReference>
<evidence type="ECO:0000259" key="2">
    <source>
        <dbReference type="PROSITE" id="PS50943"/>
    </source>
</evidence>
<protein>
    <recommendedName>
        <fullName evidence="2">HTH cro/C1-type domain-containing protein</fullName>
    </recommendedName>
</protein>
<dbReference type="CDD" id="cd00093">
    <property type="entry name" value="HTH_XRE"/>
    <property type="match status" value="1"/>
</dbReference>
<keyword evidence="4" id="KW-1185">Reference proteome</keyword>
<dbReference type="Gene3D" id="1.10.260.40">
    <property type="entry name" value="lambda repressor-like DNA-binding domains"/>
    <property type="match status" value="1"/>
</dbReference>
<dbReference type="InterPro" id="IPR010982">
    <property type="entry name" value="Lambda_DNA-bd_dom_sf"/>
</dbReference>
<proteinExistence type="predicted"/>
<comment type="caution">
    <text evidence="3">The sequence shown here is derived from an EMBL/GenBank/DDBJ whole genome shotgun (WGS) entry which is preliminary data.</text>
</comment>
<evidence type="ECO:0000313" key="3">
    <source>
        <dbReference type="EMBL" id="ESQ92815.1"/>
    </source>
</evidence>
<gene>
    <name evidence="3" type="ORF">ABENE_06855</name>
</gene>
<accession>V4Q4P9</accession>
<dbReference type="STRING" id="1121022.GCA_000376105_03180"/>
<dbReference type="Proteomes" id="UP000017837">
    <property type="component" value="Unassembled WGS sequence"/>
</dbReference>
<dbReference type="GO" id="GO:0003677">
    <property type="term" value="F:DNA binding"/>
    <property type="evidence" value="ECO:0007669"/>
    <property type="project" value="InterPro"/>
</dbReference>
<dbReference type="SMART" id="SM00530">
    <property type="entry name" value="HTH_XRE"/>
    <property type="match status" value="1"/>
</dbReference>
<dbReference type="Pfam" id="PF01381">
    <property type="entry name" value="HTH_3"/>
    <property type="match status" value="1"/>
</dbReference>
<dbReference type="AlphaFoldDB" id="V4Q4P9"/>
<dbReference type="EMBL" id="AWGB01000010">
    <property type="protein sequence ID" value="ESQ92815.1"/>
    <property type="molecule type" value="Genomic_DNA"/>
</dbReference>
<feature type="domain" description="HTH cro/C1-type" evidence="2">
    <location>
        <begin position="12"/>
        <end position="66"/>
    </location>
</feature>
<organism evidence="3 4">
    <name type="scientific">Asticcacaulis benevestitus DSM 16100 = ATCC BAA-896</name>
    <dbReference type="NCBI Taxonomy" id="1121022"/>
    <lineage>
        <taxon>Bacteria</taxon>
        <taxon>Pseudomonadati</taxon>
        <taxon>Pseudomonadota</taxon>
        <taxon>Alphaproteobacteria</taxon>
        <taxon>Caulobacterales</taxon>
        <taxon>Caulobacteraceae</taxon>
        <taxon>Asticcacaulis</taxon>
    </lineage>
</organism>
<dbReference type="eggNOG" id="COG3620">
    <property type="taxonomic scope" value="Bacteria"/>
</dbReference>
<dbReference type="OrthoDB" id="3034420at2"/>
<evidence type="ECO:0000313" key="4">
    <source>
        <dbReference type="Proteomes" id="UP000017837"/>
    </source>
</evidence>
<dbReference type="PATRIC" id="fig|1121022.4.peg.1368"/>